<dbReference type="InterPro" id="IPR013786">
    <property type="entry name" value="AcylCoA_DH/ox_N"/>
</dbReference>
<dbReference type="FunFam" id="2.40.110.10:FF:000002">
    <property type="entry name" value="Acyl-CoA dehydrogenase fadE12"/>
    <property type="match status" value="1"/>
</dbReference>
<keyword evidence="6 7" id="KW-0560">Oxidoreductase</keyword>
<evidence type="ECO:0000313" key="11">
    <source>
        <dbReference type="EMBL" id="PRZ44127.1"/>
    </source>
</evidence>
<dbReference type="InterPro" id="IPR009100">
    <property type="entry name" value="AcylCoA_DH/oxidase_NM_dom_sf"/>
</dbReference>
<comment type="cofactor">
    <cofactor evidence="1 7">
        <name>FAD</name>
        <dbReference type="ChEBI" id="CHEBI:57692"/>
    </cofactor>
</comment>
<keyword evidence="12" id="KW-1185">Reference proteome</keyword>
<dbReference type="Pfam" id="PF02771">
    <property type="entry name" value="Acyl-CoA_dh_N"/>
    <property type="match status" value="1"/>
</dbReference>
<evidence type="ECO:0000313" key="12">
    <source>
        <dbReference type="Proteomes" id="UP000237752"/>
    </source>
</evidence>
<evidence type="ECO:0000259" key="9">
    <source>
        <dbReference type="Pfam" id="PF02770"/>
    </source>
</evidence>
<dbReference type="InterPro" id="IPR037069">
    <property type="entry name" value="AcylCoA_DH/ox_N_sf"/>
</dbReference>
<gene>
    <name evidence="11" type="ORF">CLV47_101252</name>
</gene>
<evidence type="ECO:0000256" key="7">
    <source>
        <dbReference type="RuleBase" id="RU362125"/>
    </source>
</evidence>
<evidence type="ECO:0000256" key="6">
    <source>
        <dbReference type="ARBA" id="ARBA00023002"/>
    </source>
</evidence>
<keyword evidence="5 7" id="KW-0274">FAD</keyword>
<dbReference type="EMBL" id="PVUE01000001">
    <property type="protein sequence ID" value="PRZ44127.1"/>
    <property type="molecule type" value="Genomic_DNA"/>
</dbReference>
<dbReference type="FunFam" id="1.20.140.10:FF:000001">
    <property type="entry name" value="Acyl-CoA dehydrogenase"/>
    <property type="match status" value="1"/>
</dbReference>
<dbReference type="GO" id="GO:0033539">
    <property type="term" value="P:fatty acid beta-oxidation using acyl-CoA dehydrogenase"/>
    <property type="evidence" value="ECO:0007669"/>
    <property type="project" value="TreeGrafter"/>
</dbReference>
<dbReference type="GO" id="GO:0003995">
    <property type="term" value="F:acyl-CoA dehydrogenase activity"/>
    <property type="evidence" value="ECO:0007669"/>
    <property type="project" value="InterPro"/>
</dbReference>
<organism evidence="11 12">
    <name type="scientific">Antricoccus suffuscus</name>
    <dbReference type="NCBI Taxonomy" id="1629062"/>
    <lineage>
        <taxon>Bacteria</taxon>
        <taxon>Bacillati</taxon>
        <taxon>Actinomycetota</taxon>
        <taxon>Actinomycetes</taxon>
        <taxon>Geodermatophilales</taxon>
        <taxon>Antricoccaceae</taxon>
        <taxon>Antricoccus</taxon>
    </lineage>
</organism>
<comment type="caution">
    <text evidence="11">The sequence shown here is derived from an EMBL/GenBank/DDBJ whole genome shotgun (WGS) entry which is preliminary data.</text>
</comment>
<protein>
    <recommendedName>
        <fullName evidence="3">Medium-chain specific acyl-CoA dehydrogenase, mitochondrial</fullName>
    </recommendedName>
</protein>
<feature type="domain" description="Acyl-CoA dehydrogenase/oxidase C-terminal" evidence="8">
    <location>
        <begin position="232"/>
        <end position="381"/>
    </location>
</feature>
<evidence type="ECO:0000259" key="8">
    <source>
        <dbReference type="Pfam" id="PF00441"/>
    </source>
</evidence>
<dbReference type="SUPFAM" id="SSF56645">
    <property type="entry name" value="Acyl-CoA dehydrogenase NM domain-like"/>
    <property type="match status" value="1"/>
</dbReference>
<sequence>MDFEPTPEQQELILIVRKFVREEIVPLEADLPSDAGRLPDEIASRLKKKVAQMGLTSWDAPAEDGGPGLDVVTRTLLAMEMSQHRAGLYASCYGVFGGSGLAHLYEANPDQKERYLYPTLRGERSGFFALSEAGGGSDPARSIRTRAERDGDDWVINGTKMWISNVAESDYGIVVARTGEGRKGLTCFIVDTDAPGFKMLRVIPSLRKVHEPTELVFDDVRVPDSNRLGPVGEGFTLAAGRLANFRIPYSASCVGVAIAAHRLAVDYAQIRETFGKPLAQHQGIQWMLVENEIDIRAARLLVLDAAATADRGGDVKSAASIAKIYCTEAASRVVDRSMQIHGGLGVAADMPFERWFREMRIRRIGEGPNEVQRMVVARSILGSAATVSGATK</sequence>
<dbReference type="OrthoDB" id="142556at2"/>
<proteinExistence type="inferred from homology"/>
<name>A0A2T1A6M4_9ACTN</name>
<keyword evidence="4 7" id="KW-0285">Flavoprotein</keyword>
<dbReference type="GO" id="GO:0005737">
    <property type="term" value="C:cytoplasm"/>
    <property type="evidence" value="ECO:0007669"/>
    <property type="project" value="TreeGrafter"/>
</dbReference>
<feature type="domain" description="Acyl-CoA oxidase/dehydrogenase middle" evidence="9">
    <location>
        <begin position="128"/>
        <end position="220"/>
    </location>
</feature>
<evidence type="ECO:0000259" key="10">
    <source>
        <dbReference type="Pfam" id="PF02771"/>
    </source>
</evidence>
<evidence type="ECO:0000256" key="5">
    <source>
        <dbReference type="ARBA" id="ARBA00022827"/>
    </source>
</evidence>
<dbReference type="InterPro" id="IPR006089">
    <property type="entry name" value="Acyl-CoA_DH_CS"/>
</dbReference>
<reference evidence="11 12" key="1">
    <citation type="submission" date="2018-03" db="EMBL/GenBank/DDBJ databases">
        <title>Genomic Encyclopedia of Archaeal and Bacterial Type Strains, Phase II (KMG-II): from individual species to whole genera.</title>
        <authorList>
            <person name="Goeker M."/>
        </authorList>
    </citation>
    <scope>NUCLEOTIDE SEQUENCE [LARGE SCALE GENOMIC DNA]</scope>
    <source>
        <strain evidence="11 12">DSM 100065</strain>
    </source>
</reference>
<dbReference type="Pfam" id="PF02770">
    <property type="entry name" value="Acyl-CoA_dh_M"/>
    <property type="match status" value="1"/>
</dbReference>
<dbReference type="Gene3D" id="1.10.540.10">
    <property type="entry name" value="Acyl-CoA dehydrogenase/oxidase, N-terminal domain"/>
    <property type="match status" value="1"/>
</dbReference>
<evidence type="ECO:0000256" key="2">
    <source>
        <dbReference type="ARBA" id="ARBA00009347"/>
    </source>
</evidence>
<dbReference type="InterPro" id="IPR009075">
    <property type="entry name" value="AcylCo_DH/oxidase_C"/>
</dbReference>
<dbReference type="Pfam" id="PF00441">
    <property type="entry name" value="Acyl-CoA_dh_1"/>
    <property type="match status" value="1"/>
</dbReference>
<comment type="similarity">
    <text evidence="2 7">Belongs to the acyl-CoA dehydrogenase family.</text>
</comment>
<accession>A0A2T1A6M4</accession>
<dbReference type="Gene3D" id="1.20.140.10">
    <property type="entry name" value="Butyryl-CoA Dehydrogenase, subunit A, domain 3"/>
    <property type="match status" value="1"/>
</dbReference>
<dbReference type="RefSeq" id="WP_106347177.1">
    <property type="nucleotide sequence ID" value="NZ_PVUE01000001.1"/>
</dbReference>
<dbReference type="InterPro" id="IPR006091">
    <property type="entry name" value="Acyl-CoA_Oxase/DH_mid-dom"/>
</dbReference>
<dbReference type="PANTHER" id="PTHR48083:SF2">
    <property type="entry name" value="MEDIUM-CHAIN SPECIFIC ACYL-COA DEHYDROGENASE, MITOCHONDRIAL"/>
    <property type="match status" value="1"/>
</dbReference>
<dbReference type="SUPFAM" id="SSF47203">
    <property type="entry name" value="Acyl-CoA dehydrogenase C-terminal domain-like"/>
    <property type="match status" value="1"/>
</dbReference>
<dbReference type="InterPro" id="IPR046373">
    <property type="entry name" value="Acyl-CoA_Oxase/DH_mid-dom_sf"/>
</dbReference>
<feature type="domain" description="Acyl-CoA dehydrogenase/oxidase N-terminal" evidence="10">
    <location>
        <begin position="6"/>
        <end position="123"/>
    </location>
</feature>
<dbReference type="InterPro" id="IPR050741">
    <property type="entry name" value="Acyl-CoA_dehydrogenase"/>
</dbReference>
<evidence type="ECO:0000256" key="3">
    <source>
        <dbReference type="ARBA" id="ARBA00019125"/>
    </source>
</evidence>
<dbReference type="PANTHER" id="PTHR48083">
    <property type="entry name" value="MEDIUM-CHAIN SPECIFIC ACYL-COA DEHYDROGENASE, MITOCHONDRIAL-RELATED"/>
    <property type="match status" value="1"/>
</dbReference>
<dbReference type="InterPro" id="IPR036250">
    <property type="entry name" value="AcylCo_DH-like_C"/>
</dbReference>
<dbReference type="PROSITE" id="PS00073">
    <property type="entry name" value="ACYL_COA_DH_2"/>
    <property type="match status" value="1"/>
</dbReference>
<dbReference type="Proteomes" id="UP000237752">
    <property type="component" value="Unassembled WGS sequence"/>
</dbReference>
<evidence type="ECO:0000256" key="4">
    <source>
        <dbReference type="ARBA" id="ARBA00022630"/>
    </source>
</evidence>
<dbReference type="AlphaFoldDB" id="A0A2T1A6M4"/>
<evidence type="ECO:0000256" key="1">
    <source>
        <dbReference type="ARBA" id="ARBA00001974"/>
    </source>
</evidence>
<dbReference type="Gene3D" id="2.40.110.10">
    <property type="entry name" value="Butyryl-CoA Dehydrogenase, subunit A, domain 2"/>
    <property type="match status" value="1"/>
</dbReference>
<dbReference type="GO" id="GO:0050660">
    <property type="term" value="F:flavin adenine dinucleotide binding"/>
    <property type="evidence" value="ECO:0007669"/>
    <property type="project" value="InterPro"/>
</dbReference>